<dbReference type="CDD" id="cd03784">
    <property type="entry name" value="GT1_Gtf-like"/>
    <property type="match status" value="1"/>
</dbReference>
<dbReference type="Gene3D" id="3.40.50.2000">
    <property type="entry name" value="Glycogen Phosphorylase B"/>
    <property type="match status" value="2"/>
</dbReference>
<feature type="domain" description="Glycosyltransferase family 28 N-terminal" evidence="3">
    <location>
        <begin position="99"/>
        <end position="249"/>
    </location>
</feature>
<keyword evidence="1" id="KW-0808">Transferase</keyword>
<dbReference type="PANTHER" id="PTHR48050:SF13">
    <property type="entry name" value="STEROL 3-BETA-GLUCOSYLTRANSFERASE UGT80A2"/>
    <property type="match status" value="1"/>
</dbReference>
<dbReference type="AlphaFoldDB" id="A0ABD3P2G7"/>
<keyword evidence="2" id="KW-0472">Membrane</keyword>
<feature type="transmembrane region" description="Helical" evidence="2">
    <location>
        <begin position="677"/>
        <end position="699"/>
    </location>
</feature>
<gene>
    <name evidence="5" type="ORF">ACHAWO_011264</name>
</gene>
<evidence type="ECO:0000313" key="5">
    <source>
        <dbReference type="EMBL" id="KAL3782335.1"/>
    </source>
</evidence>
<evidence type="ECO:0000259" key="3">
    <source>
        <dbReference type="Pfam" id="PF03033"/>
    </source>
</evidence>
<dbReference type="InterPro" id="IPR004276">
    <property type="entry name" value="GlycoTrans_28_N"/>
</dbReference>
<keyword evidence="2" id="KW-0812">Transmembrane</keyword>
<comment type="caution">
    <text evidence="5">The sequence shown here is derived from an EMBL/GenBank/DDBJ whole genome shotgun (WGS) entry which is preliminary data.</text>
</comment>
<keyword evidence="6" id="KW-1185">Reference proteome</keyword>
<dbReference type="GO" id="GO:0016906">
    <property type="term" value="F:sterol 3-beta-glucosyltransferase activity"/>
    <property type="evidence" value="ECO:0007669"/>
    <property type="project" value="UniProtKB-ARBA"/>
</dbReference>
<accession>A0ABD3P2G7</accession>
<evidence type="ECO:0000259" key="4">
    <source>
        <dbReference type="Pfam" id="PF06722"/>
    </source>
</evidence>
<protein>
    <recommendedName>
        <fullName evidence="7">Glycosyltransferase family 28 N-terminal domain-containing protein</fullName>
    </recommendedName>
</protein>
<dbReference type="InterPro" id="IPR050426">
    <property type="entry name" value="Glycosyltransferase_28"/>
</dbReference>
<dbReference type="Proteomes" id="UP001530400">
    <property type="component" value="Unassembled WGS sequence"/>
</dbReference>
<keyword evidence="2" id="KW-1133">Transmembrane helix</keyword>
<evidence type="ECO:0008006" key="7">
    <source>
        <dbReference type="Google" id="ProtNLM"/>
    </source>
</evidence>
<proteinExistence type="predicted"/>
<dbReference type="PANTHER" id="PTHR48050">
    <property type="entry name" value="STEROL 3-BETA-GLUCOSYLTRANSFERASE"/>
    <property type="match status" value="1"/>
</dbReference>
<dbReference type="Pfam" id="PF06722">
    <property type="entry name" value="EryCIII-like_C"/>
    <property type="match status" value="1"/>
</dbReference>
<dbReference type="FunFam" id="3.40.50.2000:FF:000009">
    <property type="entry name" value="Sterol 3-beta-glucosyltransferase UGT80A2"/>
    <property type="match status" value="1"/>
</dbReference>
<dbReference type="Pfam" id="PF03033">
    <property type="entry name" value="Glyco_transf_28"/>
    <property type="match status" value="1"/>
</dbReference>
<evidence type="ECO:0000313" key="6">
    <source>
        <dbReference type="Proteomes" id="UP001530400"/>
    </source>
</evidence>
<organism evidence="5 6">
    <name type="scientific">Cyclotella atomus</name>
    <dbReference type="NCBI Taxonomy" id="382360"/>
    <lineage>
        <taxon>Eukaryota</taxon>
        <taxon>Sar</taxon>
        <taxon>Stramenopiles</taxon>
        <taxon>Ochrophyta</taxon>
        <taxon>Bacillariophyta</taxon>
        <taxon>Coscinodiscophyceae</taxon>
        <taxon>Thalassiosirophycidae</taxon>
        <taxon>Stephanodiscales</taxon>
        <taxon>Stephanodiscaceae</taxon>
        <taxon>Cyclotella</taxon>
    </lineage>
</organism>
<reference evidence="5 6" key="1">
    <citation type="submission" date="2024-10" db="EMBL/GenBank/DDBJ databases">
        <title>Updated reference genomes for cyclostephanoid diatoms.</title>
        <authorList>
            <person name="Roberts W.R."/>
            <person name="Alverson A.J."/>
        </authorList>
    </citation>
    <scope>NUCLEOTIDE SEQUENCE [LARGE SCALE GENOMIC DNA]</scope>
    <source>
        <strain evidence="5 6">AJA010-31</strain>
    </source>
</reference>
<dbReference type="SUPFAM" id="SSF53756">
    <property type="entry name" value="UDP-Glycosyltransferase/glycogen phosphorylase"/>
    <property type="match status" value="1"/>
</dbReference>
<feature type="domain" description="Erythromycin biosynthesis protein CIII-like C-terminal" evidence="4">
    <location>
        <begin position="438"/>
        <end position="525"/>
    </location>
</feature>
<dbReference type="InterPro" id="IPR010610">
    <property type="entry name" value="EryCIII-like_C"/>
</dbReference>
<dbReference type="InterPro" id="IPR002213">
    <property type="entry name" value="UDP_glucos_trans"/>
</dbReference>
<sequence length="856" mass="95912">MEEVKVNEEAVIAAPLESRPDRPKRILSVPALPKRRISRRLTQAGGDYNYNKSFFDLNRTLSLEEDSIKHLDSLEEGTEETGRAAEEVELNFILPKLNICILVVGTHGDVLPFCALASQLQKSGHRVRIASHEVHRNTVTSRSIEFYPLAGDPKQLSQWTVQTGGNILGEMKEGINDPWVLHAKDTMVKQICLSCWGAVSANDPNPAFGQKLAPFVADAVIANPPCIGHIHVCEALAIPLHIMFPQPWYYGTKSFPHPFSGMSYDVTHIGKSNFASYQMFETVMAAALGPFINSWRTHTLLLPKVTRNMMFANPIVSCAIPFSAMWSPSFVPKPDDWPDQCRVVGTFTEYNVKTEAPTVDTEQFAELIEWIGQGAPPVFIGFGSMVIKDTAALAKMIKDAAKETNTRILVQSSWSKIDVSAEEEDTAYCCNVGPVSHDWLLPQCCAVIHHGGAGTTSAGLRYGLPTLVCPFFGDQFMWGEMVSRAGVGPKPCPITQMSTELLIQKLRELTSPTIKEAAVTLSHQMNEEDGVMNALEHFWFALPMDSMICTIGLIMGKSLLAKYRMRPGRSVFSRSLTYITVSQEVASVLAKTKVNAIEKLVKHDWMIPYGSTTYALRQRGGSDNLCIGLLTSLGEFFWYAALDFSVVPSFFIAIKWGFYSLLQIYRVPDRFARKHGAFGCLFGLVVVPFYFLYAFVVLIDRIGVSIANNAFGCQWLYFIDRSTIAKVYRRDMSDLKSDQNVSDVYVNFIRDARQYAIDARDMFDSCGPSFPPEHWHWREVDMEKLITKVESGGSKLTPEELKTLVERMNWAKTRMKSISFNRFCLYIGEALRGRFGHEKDTSKMCSITNAVDCYLE</sequence>
<feature type="transmembrane region" description="Helical" evidence="2">
    <location>
        <begin position="647"/>
        <end position="665"/>
    </location>
</feature>
<evidence type="ECO:0000256" key="1">
    <source>
        <dbReference type="ARBA" id="ARBA00022679"/>
    </source>
</evidence>
<evidence type="ECO:0000256" key="2">
    <source>
        <dbReference type="SAM" id="Phobius"/>
    </source>
</evidence>
<name>A0ABD3P2G7_9STRA</name>
<dbReference type="EMBL" id="JALLPJ020000811">
    <property type="protein sequence ID" value="KAL3782335.1"/>
    <property type="molecule type" value="Genomic_DNA"/>
</dbReference>